<dbReference type="Proteomes" id="UP001180020">
    <property type="component" value="Unassembled WGS sequence"/>
</dbReference>
<evidence type="ECO:0000256" key="1">
    <source>
        <dbReference type="ARBA" id="ARBA00022729"/>
    </source>
</evidence>
<comment type="caution">
    <text evidence="2">The sequence shown here is derived from an EMBL/GenBank/DDBJ whole genome shotgun (WGS) entry which is preliminary data.</text>
</comment>
<dbReference type="GO" id="GO:0001709">
    <property type="term" value="P:cell fate determination"/>
    <property type="evidence" value="ECO:0007669"/>
    <property type="project" value="TreeGrafter"/>
</dbReference>
<organism evidence="2 3">
    <name type="scientific">Acorus calamus</name>
    <name type="common">Sweet flag</name>
    <dbReference type="NCBI Taxonomy" id="4465"/>
    <lineage>
        <taxon>Eukaryota</taxon>
        <taxon>Viridiplantae</taxon>
        <taxon>Streptophyta</taxon>
        <taxon>Embryophyta</taxon>
        <taxon>Tracheophyta</taxon>
        <taxon>Spermatophyta</taxon>
        <taxon>Magnoliopsida</taxon>
        <taxon>Liliopsida</taxon>
        <taxon>Acoraceae</taxon>
        <taxon>Acorus</taxon>
    </lineage>
</organism>
<reference evidence="2" key="1">
    <citation type="journal article" date="2023" name="Nat. Commun.">
        <title>Diploid and tetraploid genomes of Acorus and the evolution of monocots.</title>
        <authorList>
            <person name="Ma L."/>
            <person name="Liu K.W."/>
            <person name="Li Z."/>
            <person name="Hsiao Y.Y."/>
            <person name="Qi Y."/>
            <person name="Fu T."/>
            <person name="Tang G.D."/>
            <person name="Zhang D."/>
            <person name="Sun W.H."/>
            <person name="Liu D.K."/>
            <person name="Li Y."/>
            <person name="Chen G.Z."/>
            <person name="Liu X.D."/>
            <person name="Liao X.Y."/>
            <person name="Jiang Y.T."/>
            <person name="Yu X."/>
            <person name="Hao Y."/>
            <person name="Huang J."/>
            <person name="Zhao X.W."/>
            <person name="Ke S."/>
            <person name="Chen Y.Y."/>
            <person name="Wu W.L."/>
            <person name="Hsu J.L."/>
            <person name="Lin Y.F."/>
            <person name="Huang M.D."/>
            <person name="Li C.Y."/>
            <person name="Huang L."/>
            <person name="Wang Z.W."/>
            <person name="Zhao X."/>
            <person name="Zhong W.Y."/>
            <person name="Peng D.H."/>
            <person name="Ahmad S."/>
            <person name="Lan S."/>
            <person name="Zhang J.S."/>
            <person name="Tsai W.C."/>
            <person name="Van de Peer Y."/>
            <person name="Liu Z.J."/>
        </authorList>
    </citation>
    <scope>NUCLEOTIDE SEQUENCE</scope>
    <source>
        <strain evidence="2">CP</strain>
    </source>
</reference>
<dbReference type="AlphaFoldDB" id="A0AAV9EIH5"/>
<dbReference type="PANTHER" id="PTHR33184">
    <property type="entry name" value="PROTEIN TAPETUM DETERMINANT 1-LIKE-RELATED"/>
    <property type="match status" value="1"/>
</dbReference>
<dbReference type="Pfam" id="PF24068">
    <property type="entry name" value="TPD1_C"/>
    <property type="match status" value="1"/>
</dbReference>
<keyword evidence="3" id="KW-1185">Reference proteome</keyword>
<protein>
    <submittedName>
        <fullName evidence="2">Uncharacterized protein</fullName>
    </submittedName>
</protein>
<dbReference type="PANTHER" id="PTHR33184:SF67">
    <property type="entry name" value="PROTEIN TAPETUM DETERMINANT 1"/>
    <property type="match status" value="1"/>
</dbReference>
<sequence length="134" mass="14908">MDRPFMREIERLCVSYCWKSKEKEVKAINATTDDCAISDVVVQQGAAGKLPNGIPRYSVEILNMSPKNTTVMDVHIKCGWFASYNLVDPSIFRRLAHDDCLVNNGQPILAGQAIGFSYSNTFSYPMTVSVVACH</sequence>
<evidence type="ECO:0000313" key="2">
    <source>
        <dbReference type="EMBL" id="KAK1312023.1"/>
    </source>
</evidence>
<reference evidence="2" key="2">
    <citation type="submission" date="2023-06" db="EMBL/GenBank/DDBJ databases">
        <authorList>
            <person name="Ma L."/>
            <person name="Liu K.-W."/>
            <person name="Li Z."/>
            <person name="Hsiao Y.-Y."/>
            <person name="Qi Y."/>
            <person name="Fu T."/>
            <person name="Tang G."/>
            <person name="Zhang D."/>
            <person name="Sun W.-H."/>
            <person name="Liu D.-K."/>
            <person name="Li Y."/>
            <person name="Chen G.-Z."/>
            <person name="Liu X.-D."/>
            <person name="Liao X.-Y."/>
            <person name="Jiang Y.-T."/>
            <person name="Yu X."/>
            <person name="Hao Y."/>
            <person name="Huang J."/>
            <person name="Zhao X.-W."/>
            <person name="Ke S."/>
            <person name="Chen Y.-Y."/>
            <person name="Wu W.-L."/>
            <person name="Hsu J.-L."/>
            <person name="Lin Y.-F."/>
            <person name="Huang M.-D."/>
            <person name="Li C.-Y."/>
            <person name="Huang L."/>
            <person name="Wang Z.-W."/>
            <person name="Zhao X."/>
            <person name="Zhong W.-Y."/>
            <person name="Peng D.-H."/>
            <person name="Ahmad S."/>
            <person name="Lan S."/>
            <person name="Zhang J.-S."/>
            <person name="Tsai W.-C."/>
            <person name="Van De Peer Y."/>
            <person name="Liu Z.-J."/>
        </authorList>
    </citation>
    <scope>NUCLEOTIDE SEQUENCE</scope>
    <source>
        <strain evidence="2">CP</strain>
        <tissue evidence="2">Leaves</tissue>
    </source>
</reference>
<accession>A0AAV9EIH5</accession>
<dbReference type="EMBL" id="JAUJYO010000007">
    <property type="protein sequence ID" value="KAK1312023.1"/>
    <property type="molecule type" value="Genomic_DNA"/>
</dbReference>
<keyword evidence="1" id="KW-0732">Signal</keyword>
<evidence type="ECO:0000313" key="3">
    <source>
        <dbReference type="Proteomes" id="UP001180020"/>
    </source>
</evidence>
<name>A0AAV9EIH5_ACOCL</name>
<proteinExistence type="predicted"/>
<dbReference type="InterPro" id="IPR040361">
    <property type="entry name" value="TPD1"/>
</dbReference>
<gene>
    <name evidence="2" type="ORF">QJS10_CPA07g00699</name>
</gene>